<reference evidence="6" key="1">
    <citation type="journal article" date="2020" name="bioRxiv">
        <title>Hybrid origin of Populus tomentosa Carr. identified through genome sequencing and phylogenomic analysis.</title>
        <authorList>
            <person name="An X."/>
            <person name="Gao K."/>
            <person name="Chen Z."/>
            <person name="Li J."/>
            <person name="Yang X."/>
            <person name="Yang X."/>
            <person name="Zhou J."/>
            <person name="Guo T."/>
            <person name="Zhao T."/>
            <person name="Huang S."/>
            <person name="Miao D."/>
            <person name="Khan W.U."/>
            <person name="Rao P."/>
            <person name="Ye M."/>
            <person name="Lei B."/>
            <person name="Liao W."/>
            <person name="Wang J."/>
            <person name="Ji L."/>
            <person name="Li Y."/>
            <person name="Guo B."/>
            <person name="Mustafa N.S."/>
            <person name="Li S."/>
            <person name="Yun Q."/>
            <person name="Keller S.R."/>
            <person name="Mao J."/>
            <person name="Zhang R."/>
            <person name="Strauss S.H."/>
        </authorList>
    </citation>
    <scope>NUCLEOTIDE SEQUENCE</scope>
    <source>
        <strain evidence="6">GM15</strain>
        <tissue evidence="6">Leaf</tissue>
    </source>
</reference>
<keyword evidence="2 3" id="KW-0802">TPR repeat</keyword>
<evidence type="ECO:0000256" key="3">
    <source>
        <dbReference type="PROSITE-ProRule" id="PRU00339"/>
    </source>
</evidence>
<proteinExistence type="predicted"/>
<evidence type="ECO:0000256" key="2">
    <source>
        <dbReference type="ARBA" id="ARBA00022803"/>
    </source>
</evidence>
<keyword evidence="1" id="KW-0677">Repeat</keyword>
<comment type="caution">
    <text evidence="6">The sequence shown here is derived from an EMBL/GenBank/DDBJ whole genome shotgun (WGS) entry which is preliminary data.</text>
</comment>
<feature type="region of interest" description="Disordered" evidence="4">
    <location>
        <begin position="101"/>
        <end position="122"/>
    </location>
</feature>
<feature type="compositionally biased region" description="Polar residues" evidence="4">
    <location>
        <begin position="101"/>
        <end position="118"/>
    </location>
</feature>
<sequence>MGMVGNDLLQSGSSKQDIHSCQHHQNAMITQAFVDLNSRSVQRGITCFSICLQKQKCSIELYMIPTTTVARHWMLKTFASAGSLNAEVECQENHISSGFSTSNDFQRSKTVADSSSKPSDGVNDFERQLQELFDEVKMMIKMGNKNDAMDLLQANYEFVKEQINAGSRGIEEAATLDIIALGYMAIGDLKSVGFILNKLDEVVEGLKDDEPLLDSVLIHMGSMYSALGKFEKSMLVYQRVIAILERIHGKGSAFLVSPLLGMAKILGSIGKATKAIEVYQRVISILESSRGAESKDLVVPLSGLGNLLIKEGRATDAESLFNRILSIYKESYGEYDGRFGMALCSVAHVKCATGNAEEAINLYRKALQVIRDADYMALDDSIMERMRIDLAELLHVVGRGNEGRELLEECLLITEKYKGKDHPSSVTHLINLATSYSQSKNYVQAERLLRTSLEIMMKSVRPDDSSITFPMLHLAVTLYRLNQDEEAEQLALEVLRIREKAFGKDSLPVGEALDCLVSIQTRLGKPEAELLDLLKQVLKIQEKEFGYESEEVMRTLKKIVFYLDKTGRKDEKFSMQKRLSVLRMKYNQMMQY</sequence>
<evidence type="ECO:0000313" key="6">
    <source>
        <dbReference type="EMBL" id="KAG6745544.1"/>
    </source>
</evidence>
<dbReference type="InterPro" id="IPR019734">
    <property type="entry name" value="TPR_rpt"/>
</dbReference>
<evidence type="ECO:0000259" key="5">
    <source>
        <dbReference type="Pfam" id="PF17874"/>
    </source>
</evidence>
<dbReference type="OrthoDB" id="771227at2759"/>
<protein>
    <recommendedName>
        <fullName evidence="5">MalT-like TPR region domain-containing protein</fullName>
    </recommendedName>
</protein>
<feature type="domain" description="MalT-like TPR region" evidence="5">
    <location>
        <begin position="216"/>
        <end position="497"/>
    </location>
</feature>
<dbReference type="EMBL" id="JAAWWB010000030">
    <property type="protein sequence ID" value="KAG6745544.1"/>
    <property type="molecule type" value="Genomic_DNA"/>
</dbReference>
<dbReference type="PANTHER" id="PTHR45641:SF19">
    <property type="entry name" value="NEPHROCYSTIN-3"/>
    <property type="match status" value="1"/>
</dbReference>
<dbReference type="GO" id="GO:0009507">
    <property type="term" value="C:chloroplast"/>
    <property type="evidence" value="ECO:0007669"/>
    <property type="project" value="TreeGrafter"/>
</dbReference>
<organism evidence="6 7">
    <name type="scientific">Populus tomentosa</name>
    <name type="common">Chinese white poplar</name>
    <dbReference type="NCBI Taxonomy" id="118781"/>
    <lineage>
        <taxon>Eukaryota</taxon>
        <taxon>Viridiplantae</taxon>
        <taxon>Streptophyta</taxon>
        <taxon>Embryophyta</taxon>
        <taxon>Tracheophyta</taxon>
        <taxon>Spermatophyta</taxon>
        <taxon>Magnoliopsida</taxon>
        <taxon>eudicotyledons</taxon>
        <taxon>Gunneridae</taxon>
        <taxon>Pentapetalae</taxon>
        <taxon>rosids</taxon>
        <taxon>fabids</taxon>
        <taxon>Malpighiales</taxon>
        <taxon>Salicaceae</taxon>
        <taxon>Saliceae</taxon>
        <taxon>Populus</taxon>
    </lineage>
</organism>
<feature type="repeat" description="TPR" evidence="3">
    <location>
        <begin position="214"/>
        <end position="247"/>
    </location>
</feature>
<dbReference type="GO" id="GO:0009658">
    <property type="term" value="P:chloroplast organization"/>
    <property type="evidence" value="ECO:0007669"/>
    <property type="project" value="TreeGrafter"/>
</dbReference>
<dbReference type="PROSITE" id="PS50005">
    <property type="entry name" value="TPR"/>
    <property type="match status" value="1"/>
</dbReference>
<dbReference type="Pfam" id="PF17874">
    <property type="entry name" value="TPR_MalT"/>
    <property type="match status" value="1"/>
</dbReference>
<dbReference type="AlphaFoldDB" id="A0A8X7Y7E5"/>
<evidence type="ECO:0000256" key="1">
    <source>
        <dbReference type="ARBA" id="ARBA00022737"/>
    </source>
</evidence>
<evidence type="ECO:0000256" key="4">
    <source>
        <dbReference type="SAM" id="MobiDB-lite"/>
    </source>
</evidence>
<accession>A0A8X7Y7E5</accession>
<dbReference type="SMART" id="SM00028">
    <property type="entry name" value="TPR"/>
    <property type="match status" value="6"/>
</dbReference>
<gene>
    <name evidence="6" type="ORF">POTOM_050040</name>
</gene>
<evidence type="ECO:0000313" key="7">
    <source>
        <dbReference type="Proteomes" id="UP000886885"/>
    </source>
</evidence>
<name>A0A8X7Y7E5_POPTO</name>
<keyword evidence="7" id="KW-1185">Reference proteome</keyword>
<dbReference type="Proteomes" id="UP000886885">
    <property type="component" value="Chromosome 15D"/>
</dbReference>
<dbReference type="InterPro" id="IPR041617">
    <property type="entry name" value="TPR_MalT"/>
</dbReference>
<dbReference type="PANTHER" id="PTHR45641">
    <property type="entry name" value="TETRATRICOPEPTIDE REPEAT PROTEIN (AFU_ORTHOLOGUE AFUA_6G03870)"/>
    <property type="match status" value="1"/>
</dbReference>